<dbReference type="PANTHER" id="PTHR12873">
    <property type="entry name" value="T7-LIKE MITOCHONDRIAL DNA HELICASE"/>
    <property type="match status" value="1"/>
</dbReference>
<dbReference type="AlphaFoldDB" id="M1ZU69"/>
<dbReference type="Gene3D" id="3.40.1360.10">
    <property type="match status" value="1"/>
</dbReference>
<dbReference type="Proteomes" id="UP000011944">
    <property type="component" value="Unassembled WGS sequence"/>
</dbReference>
<dbReference type="GO" id="GO:0003697">
    <property type="term" value="F:single-stranded DNA binding"/>
    <property type="evidence" value="ECO:0007669"/>
    <property type="project" value="InterPro"/>
</dbReference>
<dbReference type="PANTHER" id="PTHR12873:SF0">
    <property type="entry name" value="TWINKLE MTDNA HELICASE"/>
    <property type="match status" value="1"/>
</dbReference>
<accession>M1ZU69</accession>
<name>M1ZU69_CLOBO</name>
<dbReference type="InterPro" id="IPR027032">
    <property type="entry name" value="Twinkle-like"/>
</dbReference>
<dbReference type="PATRIC" id="fig|1232189.3.peg.550"/>
<dbReference type="CDD" id="cd01029">
    <property type="entry name" value="TOPRIM_primases"/>
    <property type="match status" value="1"/>
</dbReference>
<proteinExistence type="predicted"/>
<reference evidence="2 3" key="2">
    <citation type="submission" date="2013-03" db="EMBL/GenBank/DDBJ databases">
        <title>Diversity in Clostridium botulinum.</title>
        <authorList>
            <person name="Timme R.E."/>
            <person name="Allard M."/>
            <person name="Luo Y."/>
            <person name="Strain E."/>
            <person name="Gonzalez-Escalona N."/>
            <person name="Brown E."/>
        </authorList>
    </citation>
    <scope>NUCLEOTIDE SEQUENCE [LARGE SCALE GENOMIC DNA]</scope>
    <source>
        <strain evidence="2 3">CFSAN001627</strain>
    </source>
</reference>
<sequence>MNEIEFAEMHLGEYKSIKNHNGQEISVKYCPFCNGGAHHDQYTFSINIDKHTYNCLRGKCGESGTFKELAEKYGEQAQYYLDWLKENNKEYKQTAQYSQPKYKINSLSDKVVQYFNKRGISKKTLEKVGVKSFYFKKINEEFAVFQFFENEKLVMNKMRLLRKPQIKKDGKKELKEWKESGGKHVLWNMQNIDKNKPVILCEGMVDGLSVIECEVENVTSIPSGTRDLTWIDNCYDWIQEIKEWIIYVDNDVAGDELKNNLLMKFGYSKCRVVKHELKDANDELNVLGKEYIIDAIKNAKYEDVKGLVDISNVDIIDLSKLERCSSSIRAIDKYCGGLTFPNLTVWTGKRGSGKSTVASQCITAAVDQGYNAFVYTGELAAGHFKLWLYSQMAGPENIDTVTYRYEQTDMERPDEYIPKKEIVQQIDNWISGKLKLYDDNNTNKEDEIIKLMEESYKRYNTRVFLIDNLMTVKFNSNSNGRFIAQSDFIDRLRQFALQYRVNVNVVVHPRKTQAGKEVDSDDVGGSGDITNAAFNVYWISRIKNDDDLDFDDPIERQLVGCQSKIDILKNRYYSVVNKVGGMKFDIKSKRFIPPTGWKYRYKWQGDELIQEVEGDIPW</sequence>
<dbReference type="Gene3D" id="3.40.50.300">
    <property type="entry name" value="P-loop containing nucleotide triphosphate hydrolases"/>
    <property type="match status" value="1"/>
</dbReference>
<dbReference type="Pfam" id="PF13481">
    <property type="entry name" value="AAA_25"/>
    <property type="match status" value="1"/>
</dbReference>
<protein>
    <submittedName>
        <fullName evidence="2">TOPRIM domain protein</fullName>
    </submittedName>
</protein>
<gene>
    <name evidence="2" type="ORF">CFSAN001627_03415</name>
</gene>
<evidence type="ECO:0000259" key="1">
    <source>
        <dbReference type="PROSITE" id="PS51199"/>
    </source>
</evidence>
<organism evidence="2 3">
    <name type="scientific">Clostridium botulinum CFSAN001627</name>
    <dbReference type="NCBI Taxonomy" id="1232189"/>
    <lineage>
        <taxon>Bacteria</taxon>
        <taxon>Bacillati</taxon>
        <taxon>Bacillota</taxon>
        <taxon>Clostridia</taxon>
        <taxon>Eubacteriales</taxon>
        <taxon>Clostridiaceae</taxon>
        <taxon>Clostridium</taxon>
    </lineage>
</organism>
<dbReference type="Pfam" id="PF13155">
    <property type="entry name" value="Toprim_2"/>
    <property type="match status" value="1"/>
</dbReference>
<dbReference type="PROSITE" id="PS51199">
    <property type="entry name" value="SF4_HELICASE"/>
    <property type="match status" value="1"/>
</dbReference>
<dbReference type="InterPro" id="IPR027417">
    <property type="entry name" value="P-loop_NTPase"/>
</dbReference>
<evidence type="ECO:0000313" key="3">
    <source>
        <dbReference type="Proteomes" id="UP000011944"/>
    </source>
</evidence>
<reference evidence="2 3" key="1">
    <citation type="submission" date="2012-10" db="EMBL/GenBank/DDBJ databases">
        <authorList>
            <person name="Strain E.A."/>
            <person name="Brown E."/>
            <person name="Allard M.W."/>
            <person name="Gonzalez-Escalona N."/>
            <person name="Timme R."/>
        </authorList>
    </citation>
    <scope>NUCLEOTIDE SEQUENCE [LARGE SCALE GENOMIC DNA]</scope>
    <source>
        <strain evidence="2 3">CFSAN001627</strain>
    </source>
</reference>
<dbReference type="EMBL" id="AMXI01000197">
    <property type="protein sequence ID" value="EKN42936.1"/>
    <property type="molecule type" value="Genomic_DNA"/>
</dbReference>
<comment type="caution">
    <text evidence="2">The sequence shown here is derived from an EMBL/GenBank/DDBJ whole genome shotgun (WGS) entry which is preliminary data.</text>
</comment>
<dbReference type="GO" id="GO:0005524">
    <property type="term" value="F:ATP binding"/>
    <property type="evidence" value="ECO:0007669"/>
    <property type="project" value="InterPro"/>
</dbReference>
<dbReference type="GO" id="GO:0006260">
    <property type="term" value="P:DNA replication"/>
    <property type="evidence" value="ECO:0007669"/>
    <property type="project" value="InterPro"/>
</dbReference>
<dbReference type="SUPFAM" id="SSF56731">
    <property type="entry name" value="DNA primase core"/>
    <property type="match status" value="1"/>
</dbReference>
<evidence type="ECO:0000313" key="2">
    <source>
        <dbReference type="EMBL" id="EKN42936.1"/>
    </source>
</evidence>
<dbReference type="GO" id="GO:0043139">
    <property type="term" value="F:5'-3' DNA helicase activity"/>
    <property type="evidence" value="ECO:0007669"/>
    <property type="project" value="InterPro"/>
</dbReference>
<feature type="domain" description="SF4 helicase" evidence="1">
    <location>
        <begin position="317"/>
        <end position="598"/>
    </location>
</feature>
<dbReference type="SUPFAM" id="SSF52540">
    <property type="entry name" value="P-loop containing nucleoside triphosphate hydrolases"/>
    <property type="match status" value="1"/>
</dbReference>
<dbReference type="InterPro" id="IPR007694">
    <property type="entry name" value="DNA_helicase_DnaB-like_C"/>
</dbReference>
<dbReference type="InterPro" id="IPR034154">
    <property type="entry name" value="TOPRIM_DnaG/twinkle"/>
</dbReference>